<accession>A0A2H0V3Y7</accession>
<dbReference type="InterPro" id="IPR012902">
    <property type="entry name" value="N_methyl_site"/>
</dbReference>
<evidence type="ECO:0000256" key="1">
    <source>
        <dbReference type="SAM" id="Phobius"/>
    </source>
</evidence>
<keyword evidence="1" id="KW-0472">Membrane</keyword>
<sequence length="169" mass="18106">MKKNNHNSGFTLIELILYIGILSVIMGAVATLLFTFMQLRAKNQVIGEVEGQGTAAIEYISQGIRNSQAITSPTIGTSGSSLILDVVDAGNDPTTFSLSGTTLQVQFGAGSAIDLNSSVVEVSGLTFYNYSRDNTPGLILVEFTLTHVNPEGTQEYEYQKTFTTAASLR</sequence>
<dbReference type="EMBL" id="PFAP01000035">
    <property type="protein sequence ID" value="PIR93807.1"/>
    <property type="molecule type" value="Genomic_DNA"/>
</dbReference>
<dbReference type="Pfam" id="PF07963">
    <property type="entry name" value="N_methyl"/>
    <property type="match status" value="1"/>
</dbReference>
<proteinExistence type="predicted"/>
<evidence type="ECO:0000313" key="3">
    <source>
        <dbReference type="Proteomes" id="UP000229901"/>
    </source>
</evidence>
<evidence type="ECO:0000313" key="2">
    <source>
        <dbReference type="EMBL" id="PIR93807.1"/>
    </source>
</evidence>
<reference evidence="3" key="1">
    <citation type="submission" date="2017-09" db="EMBL/GenBank/DDBJ databases">
        <title>Depth-based differentiation of microbial function through sediment-hosted aquifers and enrichment of novel symbionts in the deep terrestrial subsurface.</title>
        <authorList>
            <person name="Probst A.J."/>
            <person name="Ladd B."/>
            <person name="Jarett J.K."/>
            <person name="Geller-Mcgrath D.E."/>
            <person name="Sieber C.M.K."/>
            <person name="Emerson J.B."/>
            <person name="Anantharaman K."/>
            <person name="Thomas B.C."/>
            <person name="Malmstrom R."/>
            <person name="Stieglmeier M."/>
            <person name="Klingl A."/>
            <person name="Woyke T."/>
            <person name="Ryan C.M."/>
            <person name="Banfield J.F."/>
        </authorList>
    </citation>
    <scope>NUCLEOTIDE SEQUENCE [LARGE SCALE GENOMIC DNA]</scope>
</reference>
<protein>
    <recommendedName>
        <fullName evidence="4">Type II secretion system protein</fullName>
    </recommendedName>
</protein>
<organism evidence="2 3">
    <name type="scientific">Candidatus Falkowbacteria bacterium CG10_big_fil_rev_8_21_14_0_10_39_11</name>
    <dbReference type="NCBI Taxonomy" id="1974565"/>
    <lineage>
        <taxon>Bacteria</taxon>
        <taxon>Candidatus Falkowiibacteriota</taxon>
    </lineage>
</organism>
<keyword evidence="1" id="KW-0812">Transmembrane</keyword>
<keyword evidence="1" id="KW-1133">Transmembrane helix</keyword>
<dbReference type="Proteomes" id="UP000229901">
    <property type="component" value="Unassembled WGS sequence"/>
</dbReference>
<evidence type="ECO:0008006" key="4">
    <source>
        <dbReference type="Google" id="ProtNLM"/>
    </source>
</evidence>
<gene>
    <name evidence="2" type="ORF">COT97_04605</name>
</gene>
<name>A0A2H0V3Y7_9BACT</name>
<feature type="transmembrane region" description="Helical" evidence="1">
    <location>
        <begin position="15"/>
        <end position="36"/>
    </location>
</feature>
<dbReference type="AlphaFoldDB" id="A0A2H0V3Y7"/>
<comment type="caution">
    <text evidence="2">The sequence shown here is derived from an EMBL/GenBank/DDBJ whole genome shotgun (WGS) entry which is preliminary data.</text>
</comment>